<protein>
    <recommendedName>
        <fullName evidence="3">Zn(2)-C6 fungal-type domain-containing protein</fullName>
    </recommendedName>
</protein>
<evidence type="ECO:0000256" key="1">
    <source>
        <dbReference type="ARBA" id="ARBA00023242"/>
    </source>
</evidence>
<dbReference type="PROSITE" id="PS00463">
    <property type="entry name" value="ZN2_CY6_FUNGAL_1"/>
    <property type="match status" value="1"/>
</dbReference>
<dbReference type="GeneID" id="92096867"/>
<keyword evidence="1" id="KW-0539">Nucleus</keyword>
<dbReference type="Gene3D" id="4.10.240.10">
    <property type="entry name" value="Zn(2)-C6 fungal-type DNA-binding domain"/>
    <property type="match status" value="1"/>
</dbReference>
<evidence type="ECO:0000313" key="5">
    <source>
        <dbReference type="Proteomes" id="UP001480595"/>
    </source>
</evidence>
<dbReference type="Pfam" id="PF00172">
    <property type="entry name" value="Zn_clus"/>
    <property type="match status" value="1"/>
</dbReference>
<feature type="region of interest" description="Disordered" evidence="2">
    <location>
        <begin position="1"/>
        <end position="22"/>
    </location>
</feature>
<keyword evidence="5" id="KW-1185">Reference proteome</keyword>
<dbReference type="InterPro" id="IPR036864">
    <property type="entry name" value="Zn2-C6_fun-type_DNA-bd_sf"/>
</dbReference>
<dbReference type="SUPFAM" id="SSF57701">
    <property type="entry name" value="Zn2/Cys6 DNA-binding domain"/>
    <property type="match status" value="1"/>
</dbReference>
<dbReference type="EMBL" id="JAQQWL010000011">
    <property type="protein sequence ID" value="KAK8050665.1"/>
    <property type="molecule type" value="Genomic_DNA"/>
</dbReference>
<dbReference type="InterPro" id="IPR001138">
    <property type="entry name" value="Zn2Cys6_DnaBD"/>
</dbReference>
<feature type="domain" description="Zn(2)-C6 fungal-type" evidence="3">
    <location>
        <begin position="19"/>
        <end position="49"/>
    </location>
</feature>
<dbReference type="SMART" id="SM00066">
    <property type="entry name" value="GAL4"/>
    <property type="match status" value="1"/>
</dbReference>
<comment type="caution">
    <text evidence="4">The sequence shown here is derived from an EMBL/GenBank/DDBJ whole genome shotgun (WGS) entry which is preliminary data.</text>
</comment>
<dbReference type="PANTHER" id="PTHR31668:SF4">
    <property type="entry name" value="TRANSCRIPTIONAL ACTIVATOR PROTEIN DAL81"/>
    <property type="match status" value="1"/>
</dbReference>
<dbReference type="PROSITE" id="PS50048">
    <property type="entry name" value="ZN2_CY6_FUNGAL_2"/>
    <property type="match status" value="1"/>
</dbReference>
<dbReference type="PANTHER" id="PTHR31668">
    <property type="entry name" value="GLUCOSE TRANSPORT TRANSCRIPTION REGULATOR RGT1-RELATED-RELATED"/>
    <property type="match status" value="1"/>
</dbReference>
<accession>A0ABR1TVI0</accession>
<proteinExistence type="predicted"/>
<evidence type="ECO:0000256" key="2">
    <source>
        <dbReference type="SAM" id="MobiDB-lite"/>
    </source>
</evidence>
<dbReference type="CDD" id="cd00067">
    <property type="entry name" value="GAL4"/>
    <property type="match status" value="1"/>
</dbReference>
<name>A0ABR1TVI0_9PEZI</name>
<dbReference type="Proteomes" id="UP001480595">
    <property type="component" value="Unassembled WGS sequence"/>
</dbReference>
<dbReference type="InterPro" id="IPR050797">
    <property type="entry name" value="Carb_Metab_Trans_Reg"/>
</dbReference>
<evidence type="ECO:0000259" key="3">
    <source>
        <dbReference type="PROSITE" id="PS50048"/>
    </source>
</evidence>
<sequence>MSSANAGVEHFSSAPKHRACDECRSRKLACSKEADGCARCKREGIVCHYSPQKQMGRPRKRPREEQANEEDASAGPTTSEESPNKTPMVSVPPDTEDPGLAFLSFLSGGDTMFDTSLPSGLLDDMTLLPPYEEINGSNNNKGGPS</sequence>
<feature type="region of interest" description="Disordered" evidence="2">
    <location>
        <begin position="48"/>
        <end position="103"/>
    </location>
</feature>
<evidence type="ECO:0000313" key="4">
    <source>
        <dbReference type="EMBL" id="KAK8050665.1"/>
    </source>
</evidence>
<reference evidence="4 5" key="1">
    <citation type="submission" date="2023-01" db="EMBL/GenBank/DDBJ databases">
        <title>Analysis of 21 Apiospora genomes using comparative genomics revels a genus with tremendous synthesis potential of carbohydrate active enzymes and secondary metabolites.</title>
        <authorList>
            <person name="Sorensen T."/>
        </authorList>
    </citation>
    <scope>NUCLEOTIDE SEQUENCE [LARGE SCALE GENOMIC DNA]</scope>
    <source>
        <strain evidence="4 5">CBS 135458</strain>
    </source>
</reference>
<gene>
    <name evidence="4" type="ORF">PG994_012395</name>
</gene>
<feature type="compositionally biased region" description="Polar residues" evidence="2">
    <location>
        <begin position="75"/>
        <end position="87"/>
    </location>
</feature>
<dbReference type="RefSeq" id="XP_066712914.1">
    <property type="nucleotide sequence ID" value="XM_066863804.1"/>
</dbReference>
<organism evidence="4 5">
    <name type="scientific">Apiospora phragmitis</name>
    <dbReference type="NCBI Taxonomy" id="2905665"/>
    <lineage>
        <taxon>Eukaryota</taxon>
        <taxon>Fungi</taxon>
        <taxon>Dikarya</taxon>
        <taxon>Ascomycota</taxon>
        <taxon>Pezizomycotina</taxon>
        <taxon>Sordariomycetes</taxon>
        <taxon>Xylariomycetidae</taxon>
        <taxon>Amphisphaeriales</taxon>
        <taxon>Apiosporaceae</taxon>
        <taxon>Apiospora</taxon>
    </lineage>
</organism>